<evidence type="ECO:0008006" key="4">
    <source>
        <dbReference type="Google" id="ProtNLM"/>
    </source>
</evidence>
<dbReference type="GeneID" id="34523905"/>
<evidence type="ECO:0000313" key="3">
    <source>
        <dbReference type="Proteomes" id="UP000006310"/>
    </source>
</evidence>
<reference evidence="2 3" key="1">
    <citation type="journal article" date="2011" name="Proc. Natl. Acad. Sci. U.S.A.">
        <title>Evolutionary erosion of yeast sex chromosomes by mating-type switching accidents.</title>
        <authorList>
            <person name="Gordon J.L."/>
            <person name="Armisen D."/>
            <person name="Proux-Wera E."/>
            <person name="Oheigeartaigh S.S."/>
            <person name="Byrne K.P."/>
            <person name="Wolfe K.H."/>
        </authorList>
    </citation>
    <scope>NUCLEOTIDE SEQUENCE [LARGE SCALE GENOMIC DNA]</scope>
    <source>
        <strain evidence="3">ATCC MYA-139 / BCRC 22969 / CBS 8797 / CCRC 22969 / KCTC 17520 / NBRC 10181 / NCYC 3082</strain>
    </source>
</reference>
<keyword evidence="3" id="KW-1185">Reference proteome</keyword>
<dbReference type="RefSeq" id="XP_022462516.1">
    <property type="nucleotide sequence ID" value="XM_022610440.1"/>
</dbReference>
<evidence type="ECO:0000256" key="1">
    <source>
        <dbReference type="SAM" id="Phobius"/>
    </source>
</evidence>
<dbReference type="PANTHER" id="PTHR22696:SF1">
    <property type="entry name" value="E3 UBIQUITIN-PROTEIN LIGASE RNF26"/>
    <property type="match status" value="1"/>
</dbReference>
<dbReference type="GO" id="GO:0016567">
    <property type="term" value="P:protein ubiquitination"/>
    <property type="evidence" value="ECO:0007669"/>
    <property type="project" value="TreeGrafter"/>
</dbReference>
<dbReference type="KEGG" id="kng:KNAG_0A06080"/>
<reference evidence="3" key="2">
    <citation type="submission" date="2012-08" db="EMBL/GenBank/DDBJ databases">
        <title>Genome sequence of Kazachstania naganishii.</title>
        <authorList>
            <person name="Gordon J.L."/>
            <person name="Armisen D."/>
            <person name="Proux-Wera E."/>
            <person name="OhEigeartaigh S.S."/>
            <person name="Byrne K.P."/>
            <person name="Wolfe K.H."/>
        </authorList>
    </citation>
    <scope>NUCLEOTIDE SEQUENCE [LARGE SCALE GENOMIC DNA]</scope>
    <source>
        <strain evidence="3">ATCC MYA-139 / BCRC 22969 / CBS 8797 / CCRC 22969 / KCTC 17520 / NBRC 10181 / NCYC 3082</strain>
    </source>
</reference>
<feature type="transmembrane region" description="Helical" evidence="1">
    <location>
        <begin position="21"/>
        <end position="41"/>
    </location>
</feature>
<dbReference type="Proteomes" id="UP000006310">
    <property type="component" value="Chromosome 1"/>
</dbReference>
<dbReference type="PANTHER" id="PTHR22696">
    <property type="entry name" value="E3 UBIQUITIN-PROTEIN LIGASE RNF26"/>
    <property type="match status" value="1"/>
</dbReference>
<feature type="transmembrane region" description="Helical" evidence="1">
    <location>
        <begin position="61"/>
        <end position="87"/>
    </location>
</feature>
<dbReference type="EMBL" id="HE978314">
    <property type="protein sequence ID" value="CCK68270.1"/>
    <property type="molecule type" value="Genomic_DNA"/>
</dbReference>
<sequence>MNRTAGVQNPTVFARDIVSDGWLFAPIINAVYRFVLALFHVNVSSAAGRTDGQGSQGHGTVVLFILHFVDYLLSPYGGICFATSLVLNRIKVMSALRSTSQSGVMLPLWSRTLLHTVALVPLVYTLLQLLAQMDSIDWFPKVGANDPSFVSTRVLLVVAWSRIVETFYTTTTKLRVLQDTDFPLAGLSIELFVMGSEYHLGPGHYFEPLMAVLSRISIHLLELVQRRQWRFACNSLQNCYITYYLVRRDGEPSLANADFRMWPNYLVTEVGIGALITAYCAGEINWSDIVARVNGLGSFGEEEYFSIMCKIVDTLCDTRETPVEATAMEGREQLYRSYIVSGYLDQVENTPDDSQWSEKKREYHQEKGGRPSIVSAALAGRFGQLAVLSRRVLLAFRSNLLGRRTTSRRGTAGAAAKDFNILVTKRNYAKFLARIVSNGRCDNDTHHAVNSYLLPDFDTSPDYTPGPPYKVYPEEEEYEMLEQDPDEIKEELATLCTPELSDLSTPSNLSWIISLWSMLTCQGDSDKVMTRRQYAATHADDVLTEVVLQEAVFGGGRKIAHTHAQTPGDNVHSLGYTDEETDDEMEAMCPICQRYPRNVVLWPCRCLAVCNQCRETLGKRGFNACITCQKQVSGYSKINTV</sequence>
<dbReference type="GO" id="GO:0006511">
    <property type="term" value="P:ubiquitin-dependent protein catabolic process"/>
    <property type="evidence" value="ECO:0007669"/>
    <property type="project" value="TreeGrafter"/>
</dbReference>
<dbReference type="Pfam" id="PF13920">
    <property type="entry name" value="zf-C3HC4_3"/>
    <property type="match status" value="1"/>
</dbReference>
<dbReference type="AlphaFoldDB" id="J7R0E2"/>
<protein>
    <recommendedName>
        <fullName evidence="4">RING-type domain-containing protein</fullName>
    </recommendedName>
</protein>
<proteinExistence type="predicted"/>
<dbReference type="OrthoDB" id="66726at2759"/>
<feature type="transmembrane region" description="Helical" evidence="1">
    <location>
        <begin position="108"/>
        <end position="127"/>
    </location>
</feature>
<keyword evidence="1" id="KW-0472">Membrane</keyword>
<evidence type="ECO:0000313" key="2">
    <source>
        <dbReference type="EMBL" id="CCK68270.1"/>
    </source>
</evidence>
<dbReference type="GO" id="GO:0061630">
    <property type="term" value="F:ubiquitin protein ligase activity"/>
    <property type="evidence" value="ECO:0007669"/>
    <property type="project" value="TreeGrafter"/>
</dbReference>
<gene>
    <name evidence="2" type="primary">KNAG0A06080</name>
    <name evidence="2" type="ordered locus">KNAG_0A06080</name>
</gene>
<name>J7R0E2_HUIN7</name>
<dbReference type="HOGENOM" id="CLU_026112_0_0_1"/>
<organism evidence="2 3">
    <name type="scientific">Huiozyma naganishii (strain ATCC MYA-139 / BCRC 22969 / CBS 8797 / KCTC 17520 / NBRC 10181 / NCYC 3082 / Yp74L-3)</name>
    <name type="common">Yeast</name>
    <name type="synonym">Kazachstania naganishii</name>
    <dbReference type="NCBI Taxonomy" id="1071383"/>
    <lineage>
        <taxon>Eukaryota</taxon>
        <taxon>Fungi</taxon>
        <taxon>Dikarya</taxon>
        <taxon>Ascomycota</taxon>
        <taxon>Saccharomycotina</taxon>
        <taxon>Saccharomycetes</taxon>
        <taxon>Saccharomycetales</taxon>
        <taxon>Saccharomycetaceae</taxon>
        <taxon>Huiozyma</taxon>
    </lineage>
</organism>
<keyword evidence="1" id="KW-1133">Transmembrane helix</keyword>
<dbReference type="OMA" id="CLSHCIE"/>
<dbReference type="Gene3D" id="3.30.40.10">
    <property type="entry name" value="Zinc/RING finger domain, C3HC4 (zinc finger)"/>
    <property type="match status" value="1"/>
</dbReference>
<dbReference type="eggNOG" id="ENOG502S2K4">
    <property type="taxonomic scope" value="Eukaryota"/>
</dbReference>
<dbReference type="InterPro" id="IPR013083">
    <property type="entry name" value="Znf_RING/FYVE/PHD"/>
</dbReference>
<keyword evidence="1" id="KW-0812">Transmembrane</keyword>
<accession>J7R0E2</accession>